<dbReference type="EC" id="2.7.1.92" evidence="7"/>
<dbReference type="PANTHER" id="PTHR43085">
    <property type="entry name" value="HEXOKINASE FAMILY MEMBER"/>
    <property type="match status" value="1"/>
</dbReference>
<reference evidence="7" key="1">
    <citation type="submission" date="2024-05" db="EMBL/GenBank/DDBJ databases">
        <title>Isolation and characterization of Sporomusa carbonis sp. nov., a carboxydotrophic hydrogenogen in the genus of Sporomusa isolated from a charcoal burning pile.</title>
        <authorList>
            <person name="Boeer T."/>
            <person name="Rosenbaum F."/>
            <person name="Eysell L."/>
            <person name="Mueller V."/>
            <person name="Daniel R."/>
            <person name="Poehlein A."/>
        </authorList>
    </citation>
    <scope>NUCLEOTIDE SEQUENCE [LARGE SCALE GENOMIC DNA]</scope>
    <source>
        <strain evidence="7">DSM 3132</strain>
    </source>
</reference>
<evidence type="ECO:0000256" key="5">
    <source>
        <dbReference type="ARBA" id="ARBA00022840"/>
    </source>
</evidence>
<dbReference type="InterPro" id="IPR029056">
    <property type="entry name" value="Ribokinase-like"/>
</dbReference>
<keyword evidence="4" id="KW-0418">Kinase</keyword>
<dbReference type="SUPFAM" id="SSF53613">
    <property type="entry name" value="Ribokinase-like"/>
    <property type="match status" value="1"/>
</dbReference>
<proteinExistence type="inferred from homology"/>
<name>A0ABZ3J9D8_SPOA4</name>
<dbReference type="Proteomes" id="UP000216052">
    <property type="component" value="Chromosome"/>
</dbReference>
<keyword evidence="5" id="KW-0067">ATP-binding</keyword>
<feature type="domain" description="Carbohydrate kinase PfkB" evidence="6">
    <location>
        <begin position="12"/>
        <end position="315"/>
    </location>
</feature>
<evidence type="ECO:0000256" key="1">
    <source>
        <dbReference type="ARBA" id="ARBA00010688"/>
    </source>
</evidence>
<dbReference type="PANTHER" id="PTHR43085:SF49">
    <property type="entry name" value="5-DEHYDRO-2-DEOXYGLUCONOKINASE"/>
    <property type="match status" value="1"/>
</dbReference>
<dbReference type="EMBL" id="CP155571">
    <property type="protein sequence ID" value="XFO74760.1"/>
    <property type="molecule type" value="Genomic_DNA"/>
</dbReference>
<evidence type="ECO:0000256" key="3">
    <source>
        <dbReference type="ARBA" id="ARBA00022741"/>
    </source>
</evidence>
<evidence type="ECO:0000313" key="8">
    <source>
        <dbReference type="Proteomes" id="UP000216052"/>
    </source>
</evidence>
<dbReference type="GO" id="GO:0047590">
    <property type="term" value="F:5-dehydro-2-deoxygluconokinase activity"/>
    <property type="evidence" value="ECO:0007669"/>
    <property type="project" value="UniProtKB-EC"/>
</dbReference>
<dbReference type="InterPro" id="IPR011611">
    <property type="entry name" value="PfkB_dom"/>
</dbReference>
<dbReference type="InterPro" id="IPR030830">
    <property type="entry name" value="Myo_inos_IolC"/>
</dbReference>
<comment type="similarity">
    <text evidence="1">Belongs to the carbohydrate kinase PfkB family.</text>
</comment>
<evidence type="ECO:0000256" key="4">
    <source>
        <dbReference type="ARBA" id="ARBA00022777"/>
    </source>
</evidence>
<gene>
    <name evidence="7" type="primary">iolC</name>
    <name evidence="7" type="ORF">SPACI_048710</name>
</gene>
<organism evidence="7 8">
    <name type="scientific">Sporomusa acidovorans (strain ATCC 49682 / DSM 3132 / Mol)</name>
    <dbReference type="NCBI Taxonomy" id="1123286"/>
    <lineage>
        <taxon>Bacteria</taxon>
        <taxon>Bacillati</taxon>
        <taxon>Bacillota</taxon>
        <taxon>Negativicutes</taxon>
        <taxon>Selenomonadales</taxon>
        <taxon>Sporomusaceae</taxon>
        <taxon>Sporomusa</taxon>
    </lineage>
</organism>
<evidence type="ECO:0000313" key="7">
    <source>
        <dbReference type="EMBL" id="XFO74760.1"/>
    </source>
</evidence>
<dbReference type="Pfam" id="PF00294">
    <property type="entry name" value="PfkB"/>
    <property type="match status" value="1"/>
</dbReference>
<evidence type="ECO:0000259" key="6">
    <source>
        <dbReference type="Pfam" id="PF00294"/>
    </source>
</evidence>
<keyword evidence="2 7" id="KW-0808">Transferase</keyword>
<protein>
    <submittedName>
        <fullName evidence="7">5-dehydro-2-deoxygluconokinase</fullName>
        <ecNumber evidence="7">2.7.1.92</ecNumber>
    </submittedName>
</protein>
<dbReference type="RefSeq" id="WP_093793970.1">
    <property type="nucleotide sequence ID" value="NZ_CP155571.1"/>
</dbReference>
<dbReference type="InterPro" id="IPR050306">
    <property type="entry name" value="PfkB_Carbo_kinase"/>
</dbReference>
<keyword evidence="8" id="KW-1185">Reference proteome</keyword>
<dbReference type="Gene3D" id="3.40.1190.20">
    <property type="match status" value="1"/>
</dbReference>
<accession>A0ABZ3J9D8</accession>
<keyword evidence="3" id="KW-0547">Nucleotide-binding</keyword>
<dbReference type="InterPro" id="IPR023314">
    <property type="entry name" value="Myo_inos_IolC-like_sf"/>
</dbReference>
<dbReference type="Gene3D" id="2.20.150.10">
    <property type="entry name" value="putative 5-dehydro-2- deoxygluconokinase"/>
    <property type="match status" value="1"/>
</dbReference>
<dbReference type="NCBIfam" id="TIGR04382">
    <property type="entry name" value="myo_inos_iolC_N"/>
    <property type="match status" value="1"/>
</dbReference>
<sequence>MSLQFDQAKPMDVVAMGRATIDIYANETGPLEEAVTFTKYVGGSPANTAVAMSNMGLKVGYIGKVSDDQFGRYIRQYLEKKGIDTSHIAIDKSGARSGITIGEIKSPTECNCLVYRQNVADLNISCSEIDEEYISKFKAVLISGTSLSYSPAREAVFLVMEFARRNGVRIVFDPDYREGTWNSDAEAAIYYMLAAEKADMVVATRDEYDKMESLLMQGKSDDKLTVKNLLSRNVKLVSIKHGKMGSTIYTADGKVYAGKPYPAKVVKTFGAGDAYAGTFMFGLISGKTIDESLKYASAASAITIGGHSCSDSTPTKCEVEAFITAYDRVKND</sequence>
<evidence type="ECO:0000256" key="2">
    <source>
        <dbReference type="ARBA" id="ARBA00022679"/>
    </source>
</evidence>
<dbReference type="CDD" id="cd01166">
    <property type="entry name" value="KdgK"/>
    <property type="match status" value="1"/>
</dbReference>